<feature type="domain" description="Methyltransferase" evidence="2">
    <location>
        <begin position="70"/>
        <end position="164"/>
    </location>
</feature>
<gene>
    <name evidence="3" type="ORF">C8D90_11416</name>
</gene>
<proteinExistence type="predicted"/>
<dbReference type="RefSeq" id="WP_115460293.1">
    <property type="nucleotide sequence ID" value="NZ_QRAP01000014.1"/>
</dbReference>
<dbReference type="PANTHER" id="PTHR43861">
    <property type="entry name" value="TRANS-ACONITATE 2-METHYLTRANSFERASE-RELATED"/>
    <property type="match status" value="1"/>
</dbReference>
<dbReference type="Gene3D" id="2.20.25.110">
    <property type="entry name" value="S-adenosyl-L-methionine-dependent methyltransferases"/>
    <property type="match status" value="1"/>
</dbReference>
<dbReference type="Proteomes" id="UP000254848">
    <property type="component" value="Unassembled WGS sequence"/>
</dbReference>
<sequence length="280" mass="32209">MTLSDLIKRAIPATPWQSGEKIPWNDESFSVRMLENHLSQEHDWASRRFRVIEQQIHQITARLGSDRRRVLDLGCGPGFYLQRLAAKGYRCTGVDFSPASIRYAKEQAAKDGFNIDYVLSDIRTYHSTERFDFIMLTFGEFNVFSRDDIERLLPQVASMLNPGGMLLTEVHTWDEVCRQGMQESSWQTLESGLFSAAPHLLLQENFWDGEQQIATSSYWVIEEGDKVSRYDSSMQAYTQDGYRKLFASCGFAPVGTQPSASWQPGEEFKNKLDAYWWQKA</sequence>
<dbReference type="CDD" id="cd02440">
    <property type="entry name" value="AdoMet_MTases"/>
    <property type="match status" value="1"/>
</dbReference>
<dbReference type="Gene3D" id="3.40.50.150">
    <property type="entry name" value="Vaccinia Virus protein VP39"/>
    <property type="match status" value="1"/>
</dbReference>
<accession>A0A370Q6Y4</accession>
<dbReference type="AlphaFoldDB" id="A0A370Q6Y4"/>
<dbReference type="OrthoDB" id="9795085at2"/>
<name>A0A370Q6Y4_9GAMM</name>
<keyword evidence="3" id="KW-0489">Methyltransferase</keyword>
<keyword evidence="1 3" id="KW-0808">Transferase</keyword>
<evidence type="ECO:0000313" key="3">
    <source>
        <dbReference type="EMBL" id="RDK84097.1"/>
    </source>
</evidence>
<dbReference type="InterPro" id="IPR029063">
    <property type="entry name" value="SAM-dependent_MTases_sf"/>
</dbReference>
<evidence type="ECO:0000313" key="4">
    <source>
        <dbReference type="Proteomes" id="UP000254848"/>
    </source>
</evidence>
<reference evidence="3 4" key="1">
    <citation type="submission" date="2018-07" db="EMBL/GenBank/DDBJ databases">
        <title>Genomic Encyclopedia of Type Strains, Phase IV (KMG-IV): sequencing the most valuable type-strain genomes for metagenomic binning, comparative biology and taxonomic classification.</title>
        <authorList>
            <person name="Goeker M."/>
        </authorList>
    </citation>
    <scope>NUCLEOTIDE SEQUENCE [LARGE SCALE GENOMIC DNA]</scope>
    <source>
        <strain evidence="3 4">DSM 103736</strain>
    </source>
</reference>
<dbReference type="InterPro" id="IPR041698">
    <property type="entry name" value="Methyltransf_25"/>
</dbReference>
<keyword evidence="4" id="KW-1185">Reference proteome</keyword>
<dbReference type="GO" id="GO:0008168">
    <property type="term" value="F:methyltransferase activity"/>
    <property type="evidence" value="ECO:0007669"/>
    <property type="project" value="UniProtKB-KW"/>
</dbReference>
<dbReference type="SUPFAM" id="SSF53335">
    <property type="entry name" value="S-adenosyl-L-methionine-dependent methyltransferases"/>
    <property type="match status" value="1"/>
</dbReference>
<evidence type="ECO:0000259" key="2">
    <source>
        <dbReference type="Pfam" id="PF13649"/>
    </source>
</evidence>
<dbReference type="Pfam" id="PF13649">
    <property type="entry name" value="Methyltransf_25"/>
    <property type="match status" value="1"/>
</dbReference>
<organism evidence="3 4">
    <name type="scientific">Enterobacillus tribolii</name>
    <dbReference type="NCBI Taxonomy" id="1487935"/>
    <lineage>
        <taxon>Bacteria</taxon>
        <taxon>Pseudomonadati</taxon>
        <taxon>Pseudomonadota</taxon>
        <taxon>Gammaproteobacteria</taxon>
        <taxon>Enterobacterales</taxon>
        <taxon>Hafniaceae</taxon>
        <taxon>Enterobacillus</taxon>
    </lineage>
</organism>
<dbReference type="EMBL" id="QRAP01000014">
    <property type="protein sequence ID" value="RDK84097.1"/>
    <property type="molecule type" value="Genomic_DNA"/>
</dbReference>
<comment type="caution">
    <text evidence="3">The sequence shown here is derived from an EMBL/GenBank/DDBJ whole genome shotgun (WGS) entry which is preliminary data.</text>
</comment>
<dbReference type="GO" id="GO:0032259">
    <property type="term" value="P:methylation"/>
    <property type="evidence" value="ECO:0007669"/>
    <property type="project" value="UniProtKB-KW"/>
</dbReference>
<evidence type="ECO:0000256" key="1">
    <source>
        <dbReference type="ARBA" id="ARBA00022679"/>
    </source>
</evidence>
<protein>
    <submittedName>
        <fullName evidence="3">Methyltransferase family protein</fullName>
    </submittedName>
</protein>